<gene>
    <name evidence="2" type="ORF">PRUB_a5003</name>
</gene>
<evidence type="ECO:0000256" key="1">
    <source>
        <dbReference type="SAM" id="Phobius"/>
    </source>
</evidence>
<proteinExistence type="predicted"/>
<dbReference type="Proteomes" id="UP000016480">
    <property type="component" value="Unassembled WGS sequence"/>
</dbReference>
<comment type="caution">
    <text evidence="2">The sequence shown here is derived from an EMBL/GenBank/DDBJ whole genome shotgun (WGS) entry which is preliminary data.</text>
</comment>
<dbReference type="EMBL" id="AHCD03000039">
    <property type="protein sequence ID" value="KAF7785235.1"/>
    <property type="molecule type" value="Genomic_DNA"/>
</dbReference>
<sequence>MLIKILVFITLFIAVIFAIREFATFIGYVIYRKEGWLKKLFTSVLLIIGLFVSVNYVINNPDTFDFKVIDVHEEREKRAKGEDYVGNPDR</sequence>
<dbReference type="GeneID" id="61359407"/>
<organism evidence="2 3">
    <name type="scientific">Pseudoalteromonas rubra</name>
    <dbReference type="NCBI Taxonomy" id="43658"/>
    <lineage>
        <taxon>Bacteria</taxon>
        <taxon>Pseudomonadati</taxon>
        <taxon>Pseudomonadota</taxon>
        <taxon>Gammaproteobacteria</taxon>
        <taxon>Alteromonadales</taxon>
        <taxon>Pseudoalteromonadaceae</taxon>
        <taxon>Pseudoalteromonas</taxon>
    </lineage>
</organism>
<name>A0A8T0C5G4_9GAMM</name>
<keyword evidence="1" id="KW-1133">Transmembrane helix</keyword>
<keyword evidence="1" id="KW-0812">Transmembrane</keyword>
<dbReference type="RefSeq" id="WP_010386572.1">
    <property type="nucleotide sequence ID" value="NZ_AHCD03000039.1"/>
</dbReference>
<dbReference type="AlphaFoldDB" id="A0A8T0C5G4"/>
<protein>
    <submittedName>
        <fullName evidence="2">Uncharacterized protein</fullName>
    </submittedName>
</protein>
<reference evidence="2 3" key="1">
    <citation type="journal article" date="2012" name="J. Bacteriol.">
        <title>Genome sequence of the cycloprodigiosin-producing bacterial strain Pseudoalteromonas rubra ATCC 29570(T).</title>
        <authorList>
            <person name="Xie B.B."/>
            <person name="Shu Y.L."/>
            <person name="Qin Q.L."/>
            <person name="Rong J.C."/>
            <person name="Zhang X.Y."/>
            <person name="Chen X.L."/>
            <person name="Zhou B.C."/>
            <person name="Zhang Y.Z."/>
        </authorList>
    </citation>
    <scope>NUCLEOTIDE SEQUENCE [LARGE SCALE GENOMIC DNA]</scope>
    <source>
        <strain evidence="2 3">DSM 6842</strain>
    </source>
</reference>
<feature type="transmembrane region" description="Helical" evidence="1">
    <location>
        <begin position="40"/>
        <end position="58"/>
    </location>
</feature>
<keyword evidence="1" id="KW-0472">Membrane</keyword>
<feature type="transmembrane region" description="Helical" evidence="1">
    <location>
        <begin position="6"/>
        <end position="31"/>
    </location>
</feature>
<accession>A0A8T0C5G4</accession>
<evidence type="ECO:0000313" key="3">
    <source>
        <dbReference type="Proteomes" id="UP000016480"/>
    </source>
</evidence>
<evidence type="ECO:0000313" key="2">
    <source>
        <dbReference type="EMBL" id="KAF7785235.1"/>
    </source>
</evidence>